<dbReference type="PANTHER" id="PTHR40455:SF1">
    <property type="entry name" value="ANTITOXIN HIGA"/>
    <property type="match status" value="1"/>
</dbReference>
<organism evidence="1 2">
    <name type="scientific">Burkholderia cepacia GG4</name>
    <dbReference type="NCBI Taxonomy" id="1009846"/>
    <lineage>
        <taxon>Bacteria</taxon>
        <taxon>Pseudomonadati</taxon>
        <taxon>Pseudomonadota</taxon>
        <taxon>Betaproteobacteria</taxon>
        <taxon>Burkholderiales</taxon>
        <taxon>Burkholderiaceae</taxon>
        <taxon>Burkholderia</taxon>
        <taxon>Burkholderia cepacia complex</taxon>
    </lineage>
</organism>
<dbReference type="GO" id="GO:0006355">
    <property type="term" value="P:regulation of DNA-templated transcription"/>
    <property type="evidence" value="ECO:0007669"/>
    <property type="project" value="InterPro"/>
</dbReference>
<dbReference type="KEGG" id="bct:GEM_3693"/>
<sequence>MRQPWKWRNEMDIHPIRTEADYKAALKAVSALVDRDPAPGTREGDELEVLAILIGRYEAETFPLASPNPIDAIKFRMKQAGLPVPDMQPCIGNTNRVYDVLAGRRSLSLAMIRKLHEGLNIPADGLIGAS</sequence>
<dbReference type="InterPro" id="IPR039060">
    <property type="entry name" value="Antitox_HigA"/>
</dbReference>
<dbReference type="Proteomes" id="UP000032866">
    <property type="component" value="Chromosome 2"/>
</dbReference>
<dbReference type="GO" id="GO:0001046">
    <property type="term" value="F:core promoter sequence-specific DNA binding"/>
    <property type="evidence" value="ECO:0007669"/>
    <property type="project" value="TreeGrafter"/>
</dbReference>
<protein>
    <submittedName>
        <fullName evidence="1">Transcriptional regulator</fullName>
    </submittedName>
</protein>
<reference evidence="1 2" key="1">
    <citation type="journal article" date="2012" name="J. Bacteriol.">
        <title>Complete Genome Sequence of Burkholderia sp. Strain GG4, a Betaproteobacterium That Reduces 3-Oxo-N-Acylhomoserine Lactones and Produces Different N-Acylhomoserine Lactones.</title>
        <authorList>
            <person name="Hong K.W."/>
            <person name="Koh C.L."/>
            <person name="Sam C.K."/>
            <person name="Yin W.F."/>
            <person name="Chan K.G."/>
        </authorList>
    </citation>
    <scope>NUCLEOTIDE SEQUENCE [LARGE SCALE GENOMIC DNA]</scope>
    <source>
        <strain evidence="1 2">GG4</strain>
    </source>
</reference>
<evidence type="ECO:0000313" key="1">
    <source>
        <dbReference type="EMBL" id="AFQ50083.1"/>
    </source>
</evidence>
<dbReference type="AlphaFoldDB" id="A0A9W3K3H0"/>
<name>A0A9W3K3H0_BURCE</name>
<accession>A0A9W3K3H0</accession>
<dbReference type="EMBL" id="CP003775">
    <property type="protein sequence ID" value="AFQ50083.1"/>
    <property type="molecule type" value="Genomic_DNA"/>
</dbReference>
<proteinExistence type="predicted"/>
<dbReference type="PANTHER" id="PTHR40455">
    <property type="entry name" value="ANTITOXIN HIGA"/>
    <property type="match status" value="1"/>
</dbReference>
<gene>
    <name evidence="1" type="ORF">GEM_3693</name>
</gene>
<evidence type="ECO:0000313" key="2">
    <source>
        <dbReference type="Proteomes" id="UP000032866"/>
    </source>
</evidence>